<evidence type="ECO:0000313" key="6">
    <source>
        <dbReference type="EMBL" id="VFQ85341.1"/>
    </source>
</evidence>
<feature type="region of interest" description="Disordered" evidence="4">
    <location>
        <begin position="92"/>
        <end position="113"/>
    </location>
</feature>
<feature type="region of interest" description="Disordered" evidence="4">
    <location>
        <begin position="720"/>
        <end position="775"/>
    </location>
</feature>
<dbReference type="Pfam" id="PF03638">
    <property type="entry name" value="TCR"/>
    <property type="match status" value="2"/>
</dbReference>
<reference evidence="6 7" key="1">
    <citation type="submission" date="2018-04" db="EMBL/GenBank/DDBJ databases">
        <authorList>
            <person name="Vogel A."/>
        </authorList>
    </citation>
    <scope>NUCLEOTIDE SEQUENCE [LARGE SCALE GENOMIC DNA]</scope>
</reference>
<evidence type="ECO:0000256" key="2">
    <source>
        <dbReference type="ARBA" id="ARBA00007267"/>
    </source>
</evidence>
<evidence type="ECO:0000313" key="7">
    <source>
        <dbReference type="Proteomes" id="UP000595140"/>
    </source>
</evidence>
<dbReference type="SMART" id="SM01114">
    <property type="entry name" value="CXC"/>
    <property type="match status" value="2"/>
</dbReference>
<dbReference type="GO" id="GO:0005634">
    <property type="term" value="C:nucleus"/>
    <property type="evidence" value="ECO:0007669"/>
    <property type="project" value="UniProtKB-SubCell"/>
</dbReference>
<evidence type="ECO:0000256" key="1">
    <source>
        <dbReference type="ARBA" id="ARBA00004123"/>
    </source>
</evidence>
<organism evidence="6 7">
    <name type="scientific">Cuscuta campestris</name>
    <dbReference type="NCBI Taxonomy" id="132261"/>
    <lineage>
        <taxon>Eukaryota</taxon>
        <taxon>Viridiplantae</taxon>
        <taxon>Streptophyta</taxon>
        <taxon>Embryophyta</taxon>
        <taxon>Tracheophyta</taxon>
        <taxon>Spermatophyta</taxon>
        <taxon>Magnoliopsida</taxon>
        <taxon>eudicotyledons</taxon>
        <taxon>Gunneridae</taxon>
        <taxon>Pentapetalae</taxon>
        <taxon>asterids</taxon>
        <taxon>lamiids</taxon>
        <taxon>Solanales</taxon>
        <taxon>Convolvulaceae</taxon>
        <taxon>Cuscuteae</taxon>
        <taxon>Cuscuta</taxon>
        <taxon>Cuscuta subgen. Grammica</taxon>
        <taxon>Cuscuta sect. Cleistogrammica</taxon>
    </lineage>
</organism>
<dbReference type="AlphaFoldDB" id="A0A484M941"/>
<proteinExistence type="inferred from homology"/>
<name>A0A484M941_9ASTE</name>
<protein>
    <recommendedName>
        <fullName evidence="5">CRC domain-containing protein</fullName>
    </recommendedName>
</protein>
<dbReference type="PANTHER" id="PTHR46159:SF12">
    <property type="entry name" value="PROTEIN TESMIN_TSO1-LIKE CXC 3-RELATED"/>
    <property type="match status" value="1"/>
</dbReference>
<keyword evidence="3" id="KW-0539">Nucleus</keyword>
<feature type="compositionally biased region" description="Low complexity" evidence="4">
    <location>
        <begin position="124"/>
        <end position="133"/>
    </location>
</feature>
<comment type="subcellular location">
    <subcellularLocation>
        <location evidence="1">Nucleus</location>
    </subcellularLocation>
</comment>
<dbReference type="InterPro" id="IPR005172">
    <property type="entry name" value="CRC"/>
</dbReference>
<keyword evidence="7" id="KW-1185">Reference proteome</keyword>
<gene>
    <name evidence="6" type="ORF">CCAM_LOCUS27117</name>
</gene>
<evidence type="ECO:0000256" key="3">
    <source>
        <dbReference type="ARBA" id="ARBA00023242"/>
    </source>
</evidence>
<dbReference type="Proteomes" id="UP000595140">
    <property type="component" value="Unassembled WGS sequence"/>
</dbReference>
<feature type="compositionally biased region" description="Polar residues" evidence="4">
    <location>
        <begin position="720"/>
        <end position="739"/>
    </location>
</feature>
<evidence type="ECO:0000259" key="5">
    <source>
        <dbReference type="PROSITE" id="PS51634"/>
    </source>
</evidence>
<dbReference type="EMBL" id="OOIL02002916">
    <property type="protein sequence ID" value="VFQ85341.1"/>
    <property type="molecule type" value="Genomic_DNA"/>
</dbReference>
<feature type="region of interest" description="Disordered" evidence="4">
    <location>
        <begin position="121"/>
        <end position="140"/>
    </location>
</feature>
<dbReference type="InterPro" id="IPR044522">
    <property type="entry name" value="TSO1-like"/>
</dbReference>
<dbReference type="InterPro" id="IPR033467">
    <property type="entry name" value="Tesmin/TSO1-like_CXC"/>
</dbReference>
<dbReference type="PANTHER" id="PTHR46159">
    <property type="entry name" value="PROTEIN TESMIN/TSO1-LIKE CXC 2"/>
    <property type="match status" value="1"/>
</dbReference>
<evidence type="ECO:0000256" key="4">
    <source>
        <dbReference type="SAM" id="MobiDB-lite"/>
    </source>
</evidence>
<feature type="domain" description="CRC" evidence="5">
    <location>
        <begin position="475"/>
        <end position="600"/>
    </location>
</feature>
<feature type="compositionally biased region" description="Polar residues" evidence="4">
    <location>
        <begin position="764"/>
        <end position="775"/>
    </location>
</feature>
<comment type="similarity">
    <text evidence="2">Belongs to the lin-54 family.</text>
</comment>
<sequence>MRVESVILEGKKGGDVAMDTPERNKNNQIATPLSKFEDSPVFNFLNNLSPIQQPVKSVHITQTFNSLSFASLPSVFTSPHVSSLKESRFLRRHQLPDPSKPEFSFDDNNDHRVEKPEGIESEAAENASEQQESVDTKNSMVDASVQPSVEIVRTLDYKCSSPNSSPLGQEKDFMGCEEKTGAVGHQQADKDQETSVGCEWERLMITEGGDILIFDSLNDAGALKKEMGPTSPGSAPLVTNDEIKQGMETLPAAGYCEGARNGSEIQNQSTQPDEGCELHQYDETQARCSDSLLSNNPMTGGPNEMDAEMVSGLYRGMRRRCLVFEVGGTRRQPLNDNSGSCSSALLVQRDDGNSTSRDSQLVAPSESSSRCILPGIGLHLNALAAATPKGGIKKGSFALGKQLVIGPGSAPNYHRSIITTSQEPLAVMSSSDREALPLQIVVSSNDDAGHFANDDINSSSPKKKKRRVESKDSEGCKRCNCKKSKCLKLYCECFAAGVYCVEPCLCQECFNKPIHEDTVLATRKQIESRNPLAFAPKVIRANDSMSETGDDSNKTPASARHKRGCNCKKSGCLKKYCECYQGGVGCSVNCRCEGCKNAFGRKNGSDPELDDEETDITNKSVDGSSQKLVIQNEMEHILLDSVLPETPIRFKRPPMQFPYLSKNRPPRSSSYLSVGSSSAEMAVGRPPSFTVHPLPKFEKKQFVEMMMMEEEGDEIPEMLQQTNASPTSGVKSGSPNSKRVTPPESEFGTGSPGRRSSRKLILQSIPTFPSLTPNQ</sequence>
<dbReference type="OrthoDB" id="6283463at2759"/>
<dbReference type="PROSITE" id="PS51634">
    <property type="entry name" value="CRC"/>
    <property type="match status" value="1"/>
</dbReference>
<accession>A0A484M941</accession>
<dbReference type="GO" id="GO:0003700">
    <property type="term" value="F:DNA-binding transcription factor activity"/>
    <property type="evidence" value="ECO:0007669"/>
    <property type="project" value="InterPro"/>
</dbReference>